<feature type="transmembrane region" description="Helical" evidence="1">
    <location>
        <begin position="52"/>
        <end position="74"/>
    </location>
</feature>
<dbReference type="EMBL" id="FWXD01000004">
    <property type="protein sequence ID" value="SMC20155.1"/>
    <property type="molecule type" value="Genomic_DNA"/>
</dbReference>
<protein>
    <recommendedName>
        <fullName evidence="4">PH domain-containing protein</fullName>
    </recommendedName>
</protein>
<dbReference type="Proteomes" id="UP000192761">
    <property type="component" value="Unassembled WGS sequence"/>
</dbReference>
<dbReference type="RefSeq" id="WP_084089292.1">
    <property type="nucleotide sequence ID" value="NZ_FWXD01000004.1"/>
</dbReference>
<feature type="transmembrane region" description="Helical" evidence="1">
    <location>
        <begin position="204"/>
        <end position="221"/>
    </location>
</feature>
<evidence type="ECO:0000256" key="1">
    <source>
        <dbReference type="SAM" id="Phobius"/>
    </source>
</evidence>
<organism evidence="2 3">
    <name type="scientific">Andreprevotia lacus DSM 23236</name>
    <dbReference type="NCBI Taxonomy" id="1121001"/>
    <lineage>
        <taxon>Bacteria</taxon>
        <taxon>Pseudomonadati</taxon>
        <taxon>Pseudomonadota</taxon>
        <taxon>Betaproteobacteria</taxon>
        <taxon>Neisseriales</taxon>
        <taxon>Chitinibacteraceae</taxon>
        <taxon>Andreprevotia</taxon>
    </lineage>
</organism>
<feature type="transmembrane region" description="Helical" evidence="1">
    <location>
        <begin position="269"/>
        <end position="291"/>
    </location>
</feature>
<keyword evidence="1" id="KW-0472">Membrane</keyword>
<name>A0A1W1X851_9NEIS</name>
<proteinExistence type="predicted"/>
<feature type="transmembrane region" description="Helical" evidence="1">
    <location>
        <begin position="303"/>
        <end position="322"/>
    </location>
</feature>
<evidence type="ECO:0008006" key="4">
    <source>
        <dbReference type="Google" id="ProtNLM"/>
    </source>
</evidence>
<keyword evidence="1" id="KW-1133">Transmembrane helix</keyword>
<accession>A0A1W1X851</accession>
<dbReference type="STRING" id="1121001.SAMN02745857_00836"/>
<evidence type="ECO:0000313" key="2">
    <source>
        <dbReference type="EMBL" id="SMC20155.1"/>
    </source>
</evidence>
<reference evidence="2 3" key="1">
    <citation type="submission" date="2017-04" db="EMBL/GenBank/DDBJ databases">
        <authorList>
            <person name="Afonso C.L."/>
            <person name="Miller P.J."/>
            <person name="Scott M.A."/>
            <person name="Spackman E."/>
            <person name="Goraichik I."/>
            <person name="Dimitrov K.M."/>
            <person name="Suarez D.L."/>
            <person name="Swayne D.E."/>
        </authorList>
    </citation>
    <scope>NUCLEOTIDE SEQUENCE [LARGE SCALE GENOMIC DNA]</scope>
    <source>
        <strain evidence="2 3">DSM 23236</strain>
    </source>
</reference>
<dbReference type="AlphaFoldDB" id="A0A1W1X851"/>
<keyword evidence="3" id="KW-1185">Reference proteome</keyword>
<sequence>MHTPPSPYPLRYASPSARLTRWLALPPLALLWAWLMWYLADEGALLRDPRALLITALLGGGMLWIESLLGQIVLDEHTLDLQCAWRRRRIRRDDLRGYRLQQDGYGGTMLQLQYRAHDWVRNIRWPWPVDDGLRHWLAPLPDLTTGERHLLDTPPPLEPWDEAWATPAERRQQHRWFATRLLAGLLSLTGLLMFFLQYLPLPGLQRVLALVALPLLPLVLLLRWRGANDFRIGTDQRGGDWIYHDLSLPLWVTAMAAARPKLQHANSQALLACWPSALLLTALAGLALYAIAPETRRVNGHSLLCHATLAFYACALALQFPIPAAG</sequence>
<gene>
    <name evidence="2" type="ORF">SAMN02745857_00836</name>
</gene>
<evidence type="ECO:0000313" key="3">
    <source>
        <dbReference type="Proteomes" id="UP000192761"/>
    </source>
</evidence>
<feature type="transmembrane region" description="Helical" evidence="1">
    <location>
        <begin position="21"/>
        <end position="40"/>
    </location>
</feature>
<keyword evidence="1" id="KW-0812">Transmembrane</keyword>
<feature type="transmembrane region" description="Helical" evidence="1">
    <location>
        <begin position="177"/>
        <end position="198"/>
    </location>
</feature>